<evidence type="ECO:0000256" key="6">
    <source>
        <dbReference type="SAM" id="Phobius"/>
    </source>
</evidence>
<dbReference type="Pfam" id="PF00746">
    <property type="entry name" value="Gram_pos_anchor"/>
    <property type="match status" value="1"/>
</dbReference>
<feature type="domain" description="Thioester" evidence="9">
    <location>
        <begin position="75"/>
        <end position="187"/>
    </location>
</feature>
<keyword evidence="11" id="KW-1185">Reference proteome</keyword>
<evidence type="ECO:0000256" key="4">
    <source>
        <dbReference type="ARBA" id="ARBA00023088"/>
    </source>
</evidence>
<dbReference type="RefSeq" id="WP_013021281.1">
    <property type="nucleotide sequence ID" value="NC_013947.1"/>
</dbReference>
<proteinExistence type="predicted"/>
<dbReference type="InterPro" id="IPR019931">
    <property type="entry name" value="LPXTG_anchor"/>
</dbReference>
<gene>
    <name evidence="10" type="ordered locus">Snas_6086</name>
</gene>
<dbReference type="HOGENOM" id="CLU_775920_0_0_11"/>
<protein>
    <submittedName>
        <fullName evidence="10">LPXTG-motif cell wall anchor domain protein</fullName>
    </submittedName>
</protein>
<evidence type="ECO:0000256" key="7">
    <source>
        <dbReference type="SAM" id="SignalP"/>
    </source>
</evidence>
<feature type="domain" description="Gram-positive cocci surface proteins LPxTG" evidence="8">
    <location>
        <begin position="318"/>
        <end position="353"/>
    </location>
</feature>
<dbReference type="InterPro" id="IPR023849">
    <property type="entry name" value="TQXA_dom"/>
</dbReference>
<reference evidence="10 11" key="1">
    <citation type="journal article" date="2009" name="Stand. Genomic Sci.">
        <title>Complete genome sequence of Stackebrandtia nassauensis type strain (LLR-40K-21).</title>
        <authorList>
            <person name="Munk C."/>
            <person name="Lapidus A."/>
            <person name="Copeland A."/>
            <person name="Jando M."/>
            <person name="Mayilraj S."/>
            <person name="Glavina Del Rio T."/>
            <person name="Nolan M."/>
            <person name="Chen F."/>
            <person name="Lucas S."/>
            <person name="Tice H."/>
            <person name="Cheng J.F."/>
            <person name="Han C."/>
            <person name="Detter J.C."/>
            <person name="Bruce D."/>
            <person name="Goodwin L."/>
            <person name="Chain P."/>
            <person name="Pitluck S."/>
            <person name="Goker M."/>
            <person name="Ovchinikova G."/>
            <person name="Pati A."/>
            <person name="Ivanova N."/>
            <person name="Mavromatis K."/>
            <person name="Chen A."/>
            <person name="Palaniappan K."/>
            <person name="Land M."/>
            <person name="Hauser L."/>
            <person name="Chang Y.J."/>
            <person name="Jeffries C.D."/>
            <person name="Bristow J."/>
            <person name="Eisen J.A."/>
            <person name="Markowitz V."/>
            <person name="Hugenholtz P."/>
            <person name="Kyrpides N.C."/>
            <person name="Klenk H.P."/>
        </authorList>
    </citation>
    <scope>NUCLEOTIDE SEQUENCE [LARGE SCALE GENOMIC DNA]</scope>
    <source>
        <strain evidence="11">DSM 44728 / CIP 108903 / NRRL B-16338 / NBRC 102104 / LLR-40K-21</strain>
    </source>
</reference>
<feature type="transmembrane region" description="Helical" evidence="6">
    <location>
        <begin position="330"/>
        <end position="348"/>
    </location>
</feature>
<keyword evidence="4" id="KW-0572">Peptidoglycan-anchor</keyword>
<dbReference type="InterPro" id="IPR013552">
    <property type="entry name" value="Thioester_dom"/>
</dbReference>
<evidence type="ECO:0000256" key="3">
    <source>
        <dbReference type="ARBA" id="ARBA00022729"/>
    </source>
</evidence>
<name>D3Q1D0_STANL</name>
<dbReference type="eggNOG" id="COG3468">
    <property type="taxonomic scope" value="Bacteria"/>
</dbReference>
<organism evidence="10 11">
    <name type="scientific">Stackebrandtia nassauensis (strain DSM 44728 / CIP 108903 / NRRL B-16338 / NBRC 102104 / LLR-40K-21)</name>
    <dbReference type="NCBI Taxonomy" id="446470"/>
    <lineage>
        <taxon>Bacteria</taxon>
        <taxon>Bacillati</taxon>
        <taxon>Actinomycetota</taxon>
        <taxon>Actinomycetes</taxon>
        <taxon>Glycomycetales</taxon>
        <taxon>Glycomycetaceae</taxon>
        <taxon>Stackebrandtia</taxon>
    </lineage>
</organism>
<dbReference type="Proteomes" id="UP000000844">
    <property type="component" value="Chromosome"/>
</dbReference>
<dbReference type="NCBIfam" id="TIGR03934">
    <property type="entry name" value="TQXA_dom"/>
    <property type="match status" value="1"/>
</dbReference>
<keyword evidence="6" id="KW-1133">Transmembrane helix</keyword>
<evidence type="ECO:0000313" key="10">
    <source>
        <dbReference type="EMBL" id="ADD45710.1"/>
    </source>
</evidence>
<evidence type="ECO:0000259" key="9">
    <source>
        <dbReference type="Pfam" id="PF08341"/>
    </source>
</evidence>
<feature type="chain" id="PRO_5003048545" evidence="7">
    <location>
        <begin position="29"/>
        <end position="360"/>
    </location>
</feature>
<dbReference type="Pfam" id="PF08341">
    <property type="entry name" value="TED"/>
    <property type="match status" value="1"/>
</dbReference>
<keyword evidence="1" id="KW-0134">Cell wall</keyword>
<dbReference type="KEGG" id="sna:Snas_6086"/>
<dbReference type="AlphaFoldDB" id="D3Q1D0"/>
<dbReference type="EMBL" id="CP001778">
    <property type="protein sequence ID" value="ADD45710.1"/>
    <property type="molecule type" value="Genomic_DNA"/>
</dbReference>
<feature type="signal peptide" evidence="7">
    <location>
        <begin position="1"/>
        <end position="28"/>
    </location>
</feature>
<keyword evidence="6" id="KW-0812">Transmembrane</keyword>
<evidence type="ECO:0000256" key="1">
    <source>
        <dbReference type="ARBA" id="ARBA00022512"/>
    </source>
</evidence>
<evidence type="ECO:0000256" key="5">
    <source>
        <dbReference type="SAM" id="MobiDB-lite"/>
    </source>
</evidence>
<dbReference type="NCBIfam" id="TIGR01167">
    <property type="entry name" value="LPXTG_anchor"/>
    <property type="match status" value="1"/>
</dbReference>
<evidence type="ECO:0000256" key="2">
    <source>
        <dbReference type="ARBA" id="ARBA00022525"/>
    </source>
</evidence>
<dbReference type="STRING" id="446470.Snas_6086"/>
<dbReference type="OrthoDB" id="2676146at2"/>
<evidence type="ECO:0000259" key="8">
    <source>
        <dbReference type="Pfam" id="PF00746"/>
    </source>
</evidence>
<keyword evidence="3 7" id="KW-0732">Signal</keyword>
<keyword evidence="2" id="KW-0964">Secreted</keyword>
<keyword evidence="6" id="KW-0472">Membrane</keyword>
<evidence type="ECO:0000313" key="11">
    <source>
        <dbReference type="Proteomes" id="UP000000844"/>
    </source>
</evidence>
<feature type="region of interest" description="Disordered" evidence="5">
    <location>
        <begin position="25"/>
        <end position="51"/>
    </location>
</feature>
<accession>D3Q1D0</accession>
<dbReference type="Gene3D" id="1.10.150.480">
    <property type="match status" value="1"/>
</dbReference>
<sequence>MKKTWMRAGVALTAAAALGVGLAGTAHADDEKEPVKATPTTESGWKVNGGDGSSVGQISASRIYLTTADGTKSPVYCIDIHTRLDTTHEYEEGSWEESGVANLPLVQWILHNSYPNVAPADLAEAAGADVAGLDEKTLEQAAYTATQTAIWNKTDGFKLDAADSTAEGAEIDALVTAIDKYLVESAEEMPEPTKEFTLDGPDAWDASEKSDAFKLTAPGGTAKVKAEGAKIVDENDKELSEVKSGQEFYLIPDDGAEKITLTATSEYSTPSGSVFLTTGQPVEAAKELKTDKSQRLILAKALPGETGAEWEFELDDSGTLPVTGMSLTNSLLAGAGLLLVGALAVVVMRRRRVASSWGDA</sequence>